<accession>A0A8H7NNQ5</accession>
<reference evidence="2" key="1">
    <citation type="submission" date="2020-10" db="EMBL/GenBank/DDBJ databases">
        <title>High-Quality Genome Resource of Clonostachys rosea strain S41 by Oxford Nanopore Long-Read Sequencing.</title>
        <authorList>
            <person name="Wang H."/>
        </authorList>
    </citation>
    <scope>NUCLEOTIDE SEQUENCE</scope>
    <source>
        <strain evidence="2">S41</strain>
    </source>
</reference>
<evidence type="ECO:0000256" key="1">
    <source>
        <dbReference type="SAM" id="MobiDB-lite"/>
    </source>
</evidence>
<sequence>MCDSGSPALSARGKISPGLALFVGQMPNKATQVHVPSCRTWTGRTDMIKQRPTQPQPQPPSFASDPSPALRIVPGLIAANEQPHQRTDKRDSNRHGIVDESLLLNPDGSWDSKHGNASVMCLLSYTFLYEHNERGVK</sequence>
<gene>
    <name evidence="2" type="ORF">IM811_001199</name>
</gene>
<comment type="caution">
    <text evidence="2">The sequence shown here is derived from an EMBL/GenBank/DDBJ whole genome shotgun (WGS) entry which is preliminary data.</text>
</comment>
<dbReference type="EMBL" id="JADCTT010000001">
    <property type="protein sequence ID" value="KAF9759505.1"/>
    <property type="molecule type" value="Genomic_DNA"/>
</dbReference>
<name>A0A8H7NNQ5_BIOOC</name>
<organism evidence="2 3">
    <name type="scientific">Bionectria ochroleuca</name>
    <name type="common">Gliocladium roseum</name>
    <dbReference type="NCBI Taxonomy" id="29856"/>
    <lineage>
        <taxon>Eukaryota</taxon>
        <taxon>Fungi</taxon>
        <taxon>Dikarya</taxon>
        <taxon>Ascomycota</taxon>
        <taxon>Pezizomycotina</taxon>
        <taxon>Sordariomycetes</taxon>
        <taxon>Hypocreomycetidae</taxon>
        <taxon>Hypocreales</taxon>
        <taxon>Bionectriaceae</taxon>
        <taxon>Clonostachys</taxon>
    </lineage>
</organism>
<evidence type="ECO:0000313" key="2">
    <source>
        <dbReference type="EMBL" id="KAF9759505.1"/>
    </source>
</evidence>
<feature type="region of interest" description="Disordered" evidence="1">
    <location>
        <begin position="45"/>
        <end position="107"/>
    </location>
</feature>
<proteinExistence type="predicted"/>
<protein>
    <submittedName>
        <fullName evidence="2">Uncharacterized protein</fullName>
    </submittedName>
</protein>
<evidence type="ECO:0000313" key="3">
    <source>
        <dbReference type="Proteomes" id="UP000616885"/>
    </source>
</evidence>
<dbReference type="AlphaFoldDB" id="A0A8H7NNQ5"/>
<dbReference type="Proteomes" id="UP000616885">
    <property type="component" value="Unassembled WGS sequence"/>
</dbReference>
<feature type="compositionally biased region" description="Basic and acidic residues" evidence="1">
    <location>
        <begin position="83"/>
        <end position="98"/>
    </location>
</feature>